<name>A0ACC7PSJ6_KLEPN</name>
<comment type="caution">
    <text evidence="1">The sequence shown here is derived from an EMBL/GenBank/DDBJ whole genome shotgun (WGS) entry which is preliminary data.</text>
</comment>
<gene>
    <name evidence="1" type="ORF">KCQ67_002945</name>
</gene>
<protein>
    <submittedName>
        <fullName evidence="1">Uncharacterized protein</fullName>
    </submittedName>
</protein>
<reference evidence="1" key="2">
    <citation type="submission" date="2025-04" db="EMBL/GenBank/DDBJ databases">
        <authorList>
            <person name="Halder G."/>
            <person name="Ray Khan U."/>
            <person name="Dutta S."/>
        </authorList>
    </citation>
    <scope>NUCLEOTIDE SEQUENCE</scope>
    <source>
        <strain evidence="1">APCR228</strain>
    </source>
</reference>
<dbReference type="Proteomes" id="UP001445303">
    <property type="component" value="Unassembled WGS sequence"/>
</dbReference>
<organism evidence="1 2">
    <name type="scientific">Klebsiella pneumoniae subsp. pneumoniae</name>
    <dbReference type="NCBI Taxonomy" id="72407"/>
    <lineage>
        <taxon>Bacteria</taxon>
        <taxon>Pseudomonadati</taxon>
        <taxon>Pseudomonadota</taxon>
        <taxon>Gammaproteobacteria</taxon>
        <taxon>Enterobacterales</taxon>
        <taxon>Enterobacteriaceae</taxon>
        <taxon>Klebsiella/Raoultella group</taxon>
        <taxon>Klebsiella</taxon>
        <taxon>Klebsiella pneumoniae complex</taxon>
    </lineage>
</organism>
<dbReference type="EMBL" id="JAGRQA020000001">
    <property type="protein sequence ID" value="MGC5594928.1"/>
    <property type="molecule type" value="Genomic_DNA"/>
</dbReference>
<evidence type="ECO:0000313" key="2">
    <source>
        <dbReference type="Proteomes" id="UP001445303"/>
    </source>
</evidence>
<evidence type="ECO:0000313" key="1">
    <source>
        <dbReference type="EMBL" id="MGC5594928.1"/>
    </source>
</evidence>
<reference evidence="1" key="1">
    <citation type="journal article" date="2025" name="Microbiol. Spectr.">
        <title>Antimicrobial resistance and phylogenetic lineages of KPC-2-producing blood-borne Klebsiella pneumoniae subsp. pneumoniae from Kolkata, India during 2015-2024: Emergence of Klebsiella pneumoniae subsp. pneumoniae with blaKPC-2, blaNDM, and blaOXA-48-like triple carbapenemases.</title>
        <authorList>
            <person name="Halder G."/>
            <person name="Chaudhuri B.N."/>
            <person name="Veeraraghavan B."/>
            <person name="Denny P."/>
            <person name="Dutta P."/>
            <person name="Chakraborty M."/>
            <person name="Khan U.R."/>
            <person name="Ganguly S.S."/>
            <person name="Mandal S."/>
            <person name="Upadhyaya Y.P."/>
            <person name="Biswas B."/>
            <person name="Chakraborty A."/>
            <person name="Maiti S."/>
            <person name="Mondal H."/>
            <person name="Pal S."/>
            <person name="Dutta S."/>
        </authorList>
    </citation>
    <scope>NUCLEOTIDE SEQUENCE</scope>
    <source>
        <strain evidence="1">APCR228</strain>
    </source>
</reference>
<accession>A0ACC7PSJ6</accession>
<proteinExistence type="predicted"/>
<sequence>MQNIEIKLSDSFIETSADFASFSPVSSSNDKMIYIHFLKNKAIPVIVSQQEIQEEPGRANLQIGSRNELYQECTVLMGIDQLRTLNENLKGLLDQLDAQHSKGTSR</sequence>